<dbReference type="RefSeq" id="WP_302076358.1">
    <property type="nucleotide sequence ID" value="NZ_JAUKWQ010000002.1"/>
</dbReference>
<organism evidence="1 2">
    <name type="scientific">Rhizobium oryzicola</name>
    <dbReference type="NCBI Taxonomy" id="1232668"/>
    <lineage>
        <taxon>Bacteria</taxon>
        <taxon>Pseudomonadati</taxon>
        <taxon>Pseudomonadota</taxon>
        <taxon>Alphaproteobacteria</taxon>
        <taxon>Hyphomicrobiales</taxon>
        <taxon>Rhizobiaceae</taxon>
        <taxon>Rhizobium/Agrobacterium group</taxon>
        <taxon>Rhizobium</taxon>
    </lineage>
</organism>
<keyword evidence="2" id="KW-1185">Reference proteome</keyword>
<protein>
    <recommendedName>
        <fullName evidence="3">J domain-containing protein</fullName>
    </recommendedName>
</protein>
<proteinExistence type="predicted"/>
<reference evidence="1" key="1">
    <citation type="journal article" date="2015" name="Int. J. Syst. Evol. Microbiol.">
        <title>Rhizobium oryzicola sp. nov., potential plant-growth-promoting endophytic bacteria isolated from rice roots.</title>
        <authorList>
            <person name="Zhang X.X."/>
            <person name="Gao J.S."/>
            <person name="Cao Y.H."/>
            <person name="Sheirdil R.A."/>
            <person name="Wang X.C."/>
            <person name="Zhang L."/>
        </authorList>
    </citation>
    <scope>NUCLEOTIDE SEQUENCE</scope>
    <source>
        <strain evidence="1">05753</strain>
    </source>
</reference>
<reference evidence="1" key="2">
    <citation type="submission" date="2023-07" db="EMBL/GenBank/DDBJ databases">
        <authorList>
            <person name="Sun H."/>
        </authorList>
    </citation>
    <scope>NUCLEOTIDE SEQUENCE</scope>
    <source>
        <strain evidence="1">05753</strain>
    </source>
</reference>
<dbReference type="Proteomes" id="UP001169006">
    <property type="component" value="Unassembled WGS sequence"/>
</dbReference>
<evidence type="ECO:0000313" key="2">
    <source>
        <dbReference type="Proteomes" id="UP001169006"/>
    </source>
</evidence>
<gene>
    <name evidence="1" type="ORF">Q2T52_08925</name>
</gene>
<accession>A0ABT8SWF8</accession>
<dbReference type="EMBL" id="JAUKWQ010000002">
    <property type="protein sequence ID" value="MDO1582218.1"/>
    <property type="molecule type" value="Genomic_DNA"/>
</dbReference>
<sequence length="160" mass="17869">MLFGRSVFQSILTRLDEESPEPQPEAAPGFRVRGLSAGFVAETVQHVPTGEPDLAYRHFLEADADEITSPAAEQVVEPPAPKLPPPHLLRLSEAEIGEDLGLTPRDDAEMLADKRRRFARDNHPDRVAPEFREAATRRMTVANMLVDQALRLDALQRKLK</sequence>
<evidence type="ECO:0008006" key="3">
    <source>
        <dbReference type="Google" id="ProtNLM"/>
    </source>
</evidence>
<comment type="caution">
    <text evidence="1">The sequence shown here is derived from an EMBL/GenBank/DDBJ whole genome shotgun (WGS) entry which is preliminary data.</text>
</comment>
<name>A0ABT8SWF8_9HYPH</name>
<evidence type="ECO:0000313" key="1">
    <source>
        <dbReference type="EMBL" id="MDO1582218.1"/>
    </source>
</evidence>